<dbReference type="InterPro" id="IPR039426">
    <property type="entry name" value="TonB-dep_rcpt-like"/>
</dbReference>
<dbReference type="RefSeq" id="WP_008626480.1">
    <property type="nucleotide sequence ID" value="NZ_GL883837.1"/>
</dbReference>
<reference evidence="10 11" key="1">
    <citation type="submission" date="2011-02" db="EMBL/GenBank/DDBJ databases">
        <authorList>
            <person name="Weinstock G."/>
            <person name="Sodergren E."/>
            <person name="Clifton S."/>
            <person name="Fulton L."/>
            <person name="Fulton B."/>
            <person name="Courtney L."/>
            <person name="Fronick C."/>
            <person name="Harrison M."/>
            <person name="Strong C."/>
            <person name="Farmer C."/>
            <person name="Delahaunty K."/>
            <person name="Markovic C."/>
            <person name="Hall O."/>
            <person name="Minx P."/>
            <person name="Tomlinson C."/>
            <person name="Mitreva M."/>
            <person name="Hou S."/>
            <person name="Chen J."/>
            <person name="Wollam A."/>
            <person name="Pepin K.H."/>
            <person name="Johnson M."/>
            <person name="Bhonagiri V."/>
            <person name="Zhang X."/>
            <person name="Suruliraj S."/>
            <person name="Warren W."/>
            <person name="Chinwalla A."/>
            <person name="Mardis E.R."/>
            <person name="Wilson R.K."/>
        </authorList>
    </citation>
    <scope>NUCLEOTIDE SEQUENCE [LARGE SCALE GENOMIC DNA]</scope>
    <source>
        <strain evidence="10 11">YIT 11841</strain>
    </source>
</reference>
<dbReference type="PROSITE" id="PS52016">
    <property type="entry name" value="TONB_DEPENDENT_REC_3"/>
    <property type="match status" value="1"/>
</dbReference>
<dbReference type="Gene3D" id="2.60.40.1120">
    <property type="entry name" value="Carboxypeptidase-like, regulatory domain"/>
    <property type="match status" value="1"/>
</dbReference>
<sequence length="1060" mass="118132">MMTNISKYHSVKVISAVMGLVVLSELAVAQDLGKNDSVSVRTEKTDMPYKVKGRIIDAVTKKGFAGARVTTPNLNVSAMTDENGNYEIGVPDLSVALYVEAPGYSRQVVPVKGRNEVDVSLFTVSGHAYYDDGMSVSDGEAVVDGFTSGTLSMTDDMTSLLNGQLRAISHSGDPGSSSSFFIRGYNSVNLSAQPLFVVDGVIWQMQDQVASAVDNYYNNPLTLLDPSDIEKVTILKNGSAVWGAKGANGVVLIDTKRAREMATQIEANISMGFQTPFESLPLMGAAAYRRYATDIMSGMKRDEVEGFQFTNDDPTRSFYRAVHNDTKWTNEINKTSFIQNYGVSVAGGDDIALYRFSLGYAKNDGNIDGTSFNRLNVRFNSDIKLTEDFKIQTDISYAQTGHKVVFEGLDGMRSPYFLSLVKSPLYAPWQYNDNGTFSGRLTDVDELNVGNPLALTGEDVPELDKYRFNLNLRPSYQITDRLEVAALFGISYDKENENLFIPDAGVSNEPLYNDRGEIYATALNEVRNLMARQTSMSVDGYLAWQILKDWRHDLNARIGGRFYNTYYRYTMGQGYNTGNDYMTALSNTNSDLRTLTGHEYTDRNTAWYFNADYAYRHRYFFNVGMSLETSSRFGREAGGLDLFGVSWGYFPSVSGAWLVSSEKFMRNVDFVNNLKVRVAYTMSGNDNLPLFANRSYFTSTSFVKDATGLVLANIGNEKLKWETTARTNIGLDFSMFSNRLAVNADVFFSRTKDLVTRRPLNDEAGLEYFWDNNGELKNNGLEVAVKVRALDMRDFKLNIGATVGHYKNEVTSLENGSFITEVCDGQVLTEVGRPVGVFYGYLTDGVYSTSQEAAEAGLAILSSSGQRVPFQAGDIRFVDVKKDGIINEEDRVVIGDPNPDIYGNFDLNFQWKNLELGALFTYSLGNDAYNALRASLESGKSLYNQSVSMENRWMANGQQTDIPRATYDDPMGNSRFSDRWIEDASYLKFKRLMLTYHVPMRQNFIQSLSVWAAVNNVCTLTKYLGVDPEFSYSTSVLEQGIDGGLTPQSRSFQLGVNINL</sequence>
<evidence type="ECO:0000256" key="1">
    <source>
        <dbReference type="ARBA" id="ARBA00004571"/>
    </source>
</evidence>
<dbReference type="AlphaFoldDB" id="F3QT90"/>
<keyword evidence="10" id="KW-0675">Receptor</keyword>
<organism evidence="10 11">
    <name type="scientific">Paraprevotella xylaniphila YIT 11841</name>
    <dbReference type="NCBI Taxonomy" id="762982"/>
    <lineage>
        <taxon>Bacteria</taxon>
        <taxon>Pseudomonadati</taxon>
        <taxon>Bacteroidota</taxon>
        <taxon>Bacteroidia</taxon>
        <taxon>Bacteroidales</taxon>
        <taxon>Prevotellaceae</taxon>
        <taxon>Paraprevotella</taxon>
    </lineage>
</organism>
<keyword evidence="2 7" id="KW-0813">Transport</keyword>
<dbReference type="GO" id="GO:0009279">
    <property type="term" value="C:cell outer membrane"/>
    <property type="evidence" value="ECO:0007669"/>
    <property type="project" value="UniProtKB-SubCell"/>
</dbReference>
<dbReference type="eggNOG" id="COG4206">
    <property type="taxonomic scope" value="Bacteria"/>
</dbReference>
<dbReference type="Pfam" id="PF07715">
    <property type="entry name" value="Plug"/>
    <property type="match status" value="1"/>
</dbReference>
<comment type="similarity">
    <text evidence="7">Belongs to the TonB-dependent receptor family.</text>
</comment>
<feature type="chain" id="PRO_5003302245" evidence="8">
    <location>
        <begin position="30"/>
        <end position="1060"/>
    </location>
</feature>
<evidence type="ECO:0000256" key="4">
    <source>
        <dbReference type="ARBA" id="ARBA00022692"/>
    </source>
</evidence>
<dbReference type="NCBIfam" id="TIGR04056">
    <property type="entry name" value="OMP_RagA_SusC"/>
    <property type="match status" value="1"/>
</dbReference>
<evidence type="ECO:0000256" key="8">
    <source>
        <dbReference type="SAM" id="SignalP"/>
    </source>
</evidence>
<keyword evidence="5 7" id="KW-0472">Membrane</keyword>
<dbReference type="Proteomes" id="UP000005546">
    <property type="component" value="Unassembled WGS sequence"/>
</dbReference>
<evidence type="ECO:0000256" key="3">
    <source>
        <dbReference type="ARBA" id="ARBA00022452"/>
    </source>
</evidence>
<comment type="subcellular location">
    <subcellularLocation>
        <location evidence="1 7">Cell outer membrane</location>
        <topology evidence="1 7">Multi-pass membrane protein</topology>
    </subcellularLocation>
</comment>
<protein>
    <submittedName>
        <fullName evidence="10">TonB-dependent receptor</fullName>
    </submittedName>
</protein>
<dbReference type="Gene3D" id="2.170.130.10">
    <property type="entry name" value="TonB-dependent receptor, plug domain"/>
    <property type="match status" value="1"/>
</dbReference>
<keyword evidence="3 7" id="KW-1134">Transmembrane beta strand</keyword>
<dbReference type="STRING" id="762982.HMPREF9442_01407"/>
<gene>
    <name evidence="10" type="ORF">HMPREF9442_01407</name>
</gene>
<evidence type="ECO:0000313" key="10">
    <source>
        <dbReference type="EMBL" id="EGG54615.1"/>
    </source>
</evidence>
<feature type="domain" description="TonB-dependent receptor plug" evidence="9">
    <location>
        <begin position="155"/>
        <end position="250"/>
    </location>
</feature>
<dbReference type="InterPro" id="IPR008969">
    <property type="entry name" value="CarboxyPept-like_regulatory"/>
</dbReference>
<dbReference type="Gene3D" id="2.40.170.20">
    <property type="entry name" value="TonB-dependent receptor, beta-barrel domain"/>
    <property type="match status" value="1"/>
</dbReference>
<dbReference type="InterPro" id="IPR036942">
    <property type="entry name" value="Beta-barrel_TonB_sf"/>
</dbReference>
<dbReference type="Pfam" id="PF13715">
    <property type="entry name" value="CarbopepD_reg_2"/>
    <property type="match status" value="1"/>
</dbReference>
<proteinExistence type="inferred from homology"/>
<comment type="caution">
    <text evidence="10">The sequence shown here is derived from an EMBL/GenBank/DDBJ whole genome shotgun (WGS) entry which is preliminary data.</text>
</comment>
<dbReference type="SUPFAM" id="SSF56935">
    <property type="entry name" value="Porins"/>
    <property type="match status" value="1"/>
</dbReference>
<evidence type="ECO:0000313" key="11">
    <source>
        <dbReference type="Proteomes" id="UP000005546"/>
    </source>
</evidence>
<dbReference type="HOGENOM" id="CLU_004317_0_2_10"/>
<evidence type="ECO:0000256" key="6">
    <source>
        <dbReference type="ARBA" id="ARBA00023237"/>
    </source>
</evidence>
<dbReference type="InterPro" id="IPR023996">
    <property type="entry name" value="TonB-dep_OMP_SusC/RagA"/>
</dbReference>
<dbReference type="InterPro" id="IPR012910">
    <property type="entry name" value="Plug_dom"/>
</dbReference>
<evidence type="ECO:0000256" key="5">
    <source>
        <dbReference type="ARBA" id="ARBA00023136"/>
    </source>
</evidence>
<accession>F3QT90</accession>
<dbReference type="SUPFAM" id="SSF49464">
    <property type="entry name" value="Carboxypeptidase regulatory domain-like"/>
    <property type="match status" value="1"/>
</dbReference>
<keyword evidence="4 7" id="KW-0812">Transmembrane</keyword>
<dbReference type="EMBL" id="AFBR01000036">
    <property type="protein sequence ID" value="EGG54615.1"/>
    <property type="molecule type" value="Genomic_DNA"/>
</dbReference>
<name>F3QT90_9BACT</name>
<evidence type="ECO:0000259" key="9">
    <source>
        <dbReference type="Pfam" id="PF07715"/>
    </source>
</evidence>
<keyword evidence="11" id="KW-1185">Reference proteome</keyword>
<evidence type="ECO:0000256" key="2">
    <source>
        <dbReference type="ARBA" id="ARBA00022448"/>
    </source>
</evidence>
<dbReference type="InterPro" id="IPR037066">
    <property type="entry name" value="Plug_dom_sf"/>
</dbReference>
<keyword evidence="8" id="KW-0732">Signal</keyword>
<evidence type="ECO:0000256" key="7">
    <source>
        <dbReference type="PROSITE-ProRule" id="PRU01360"/>
    </source>
</evidence>
<dbReference type="OrthoDB" id="1109428at2"/>
<keyword evidence="6 7" id="KW-0998">Cell outer membrane</keyword>
<feature type="signal peptide" evidence="8">
    <location>
        <begin position="1"/>
        <end position="29"/>
    </location>
</feature>